<dbReference type="RefSeq" id="WP_036544659.1">
    <property type="nucleotide sequence ID" value="NZ_JBKBNO010000001.1"/>
</dbReference>
<keyword evidence="11" id="KW-0479">Metal-binding</keyword>
<dbReference type="InterPro" id="IPR008915">
    <property type="entry name" value="Peptidase_M50"/>
</dbReference>
<comment type="caution">
    <text evidence="13">The sequence shown here is derived from an EMBL/GenBank/DDBJ whole genome shotgun (WGS) entry which is preliminary data.</text>
</comment>
<dbReference type="InterPro" id="IPR036034">
    <property type="entry name" value="PDZ_sf"/>
</dbReference>
<feature type="transmembrane region" description="Helical" evidence="11">
    <location>
        <begin position="97"/>
        <end position="118"/>
    </location>
</feature>
<dbReference type="CDD" id="cd06163">
    <property type="entry name" value="S2P-M50_PDZ_RseP-like"/>
    <property type="match status" value="2"/>
</dbReference>
<feature type="transmembrane region" description="Helical" evidence="11">
    <location>
        <begin position="423"/>
        <end position="444"/>
    </location>
</feature>
<dbReference type="Pfam" id="PF02163">
    <property type="entry name" value="Peptidase_M50"/>
    <property type="match status" value="1"/>
</dbReference>
<dbReference type="GO" id="GO:0006508">
    <property type="term" value="P:proteolysis"/>
    <property type="evidence" value="ECO:0007669"/>
    <property type="project" value="UniProtKB-KW"/>
</dbReference>
<feature type="transmembrane region" description="Helical" evidence="11">
    <location>
        <begin position="382"/>
        <end position="402"/>
    </location>
</feature>
<dbReference type="InterPro" id="IPR001478">
    <property type="entry name" value="PDZ"/>
</dbReference>
<gene>
    <name evidence="13" type="ORF">ADINL_1077</name>
</gene>
<dbReference type="GO" id="GO:0046872">
    <property type="term" value="F:metal ion binding"/>
    <property type="evidence" value="ECO:0007669"/>
    <property type="project" value="UniProtKB-KW"/>
</dbReference>
<keyword evidence="6 11" id="KW-0378">Hydrolase</keyword>
<feature type="domain" description="PDZ" evidence="12">
    <location>
        <begin position="200"/>
        <end position="253"/>
    </location>
</feature>
<dbReference type="GO" id="GO:0004222">
    <property type="term" value="F:metalloendopeptidase activity"/>
    <property type="evidence" value="ECO:0007669"/>
    <property type="project" value="InterPro"/>
</dbReference>
<dbReference type="AlphaFoldDB" id="A0A063Y5U3"/>
<evidence type="ECO:0000259" key="12">
    <source>
        <dbReference type="PROSITE" id="PS50106"/>
    </source>
</evidence>
<feature type="transmembrane region" description="Helical" evidence="11">
    <location>
        <begin position="6"/>
        <end position="28"/>
    </location>
</feature>
<dbReference type="InterPro" id="IPR004387">
    <property type="entry name" value="Pept_M50_Zn"/>
</dbReference>
<proteinExistence type="inferred from homology"/>
<accession>A0A063Y5U3</accession>
<dbReference type="Proteomes" id="UP000027318">
    <property type="component" value="Unassembled WGS sequence"/>
</dbReference>
<dbReference type="EMBL" id="JMSZ01000016">
    <property type="protein sequence ID" value="KDE40485.1"/>
    <property type="molecule type" value="Genomic_DNA"/>
</dbReference>
<dbReference type="PANTHER" id="PTHR42837:SF2">
    <property type="entry name" value="MEMBRANE METALLOPROTEASE ARASP2, CHLOROPLASTIC-RELATED"/>
    <property type="match status" value="1"/>
</dbReference>
<organism evidence="13 14">
    <name type="scientific">Nitrincola lacisaponensis</name>
    <dbReference type="NCBI Taxonomy" id="267850"/>
    <lineage>
        <taxon>Bacteria</taxon>
        <taxon>Pseudomonadati</taxon>
        <taxon>Pseudomonadota</taxon>
        <taxon>Gammaproteobacteria</taxon>
        <taxon>Oceanospirillales</taxon>
        <taxon>Oceanospirillaceae</taxon>
        <taxon>Nitrincola</taxon>
    </lineage>
</organism>
<dbReference type="OrthoDB" id="9782003at2"/>
<dbReference type="EC" id="3.4.24.-" evidence="11"/>
<evidence type="ECO:0000256" key="2">
    <source>
        <dbReference type="ARBA" id="ARBA00004141"/>
    </source>
</evidence>
<dbReference type="GO" id="GO:0016020">
    <property type="term" value="C:membrane"/>
    <property type="evidence" value="ECO:0007669"/>
    <property type="project" value="UniProtKB-SubCell"/>
</dbReference>
<evidence type="ECO:0000256" key="7">
    <source>
        <dbReference type="ARBA" id="ARBA00022833"/>
    </source>
</evidence>
<dbReference type="PROSITE" id="PS50106">
    <property type="entry name" value="PDZ"/>
    <property type="match status" value="1"/>
</dbReference>
<evidence type="ECO:0000256" key="3">
    <source>
        <dbReference type="ARBA" id="ARBA00007931"/>
    </source>
</evidence>
<comment type="similarity">
    <text evidence="3 11">Belongs to the peptidase M50B family.</text>
</comment>
<comment type="subcellular location">
    <subcellularLocation>
        <location evidence="2">Membrane</location>
        <topology evidence="2">Multi-pass membrane protein</topology>
    </subcellularLocation>
</comment>
<evidence type="ECO:0000256" key="4">
    <source>
        <dbReference type="ARBA" id="ARBA00022670"/>
    </source>
</evidence>
<evidence type="ECO:0000256" key="1">
    <source>
        <dbReference type="ARBA" id="ARBA00001947"/>
    </source>
</evidence>
<evidence type="ECO:0000256" key="5">
    <source>
        <dbReference type="ARBA" id="ARBA00022692"/>
    </source>
</evidence>
<keyword evidence="9 11" id="KW-0482">Metalloprotease</keyword>
<dbReference type="InterPro" id="IPR041489">
    <property type="entry name" value="PDZ_6"/>
</dbReference>
<dbReference type="STRING" id="267850.ADINL_1077"/>
<dbReference type="CDD" id="cd23081">
    <property type="entry name" value="cpPDZ_EcRseP-like"/>
    <property type="match status" value="1"/>
</dbReference>
<dbReference type="PATRIC" id="fig|267850.7.peg.1071"/>
<evidence type="ECO:0000256" key="6">
    <source>
        <dbReference type="ARBA" id="ARBA00022801"/>
    </source>
</evidence>
<evidence type="ECO:0000313" key="14">
    <source>
        <dbReference type="Proteomes" id="UP000027318"/>
    </source>
</evidence>
<reference evidence="13 14" key="1">
    <citation type="journal article" date="2005" name="Int. J. Syst. Evol. Microbiol.">
        <title>Nitrincola lacisaponensis gen. nov., sp. nov., a novel alkaliphilic bacterium isolated from an alkaline, saline lake.</title>
        <authorList>
            <person name="Dimitriu P.A."/>
            <person name="Shukla S.K."/>
            <person name="Conradt J."/>
            <person name="Marquez M.C."/>
            <person name="Ventosa A."/>
            <person name="Maglia A."/>
            <person name="Peyton B.M."/>
            <person name="Pinkart H.C."/>
            <person name="Mormile M.R."/>
        </authorList>
    </citation>
    <scope>NUCLEOTIDE SEQUENCE [LARGE SCALE GENOMIC DNA]</scope>
    <source>
        <strain evidence="13 14">4CA</strain>
    </source>
</reference>
<sequence>MGLIQTLLATLVTLGILVTIHEWGHYWVARRCGVRVLRFSVGFGKPLFSWRGKDQTEYVIAAIPLGGYVRMLDEREDNVPPEWQGQAFNTKPVLQRIAIVAAGPLVNLLFAVLAYWLLFVVGTSVVIPKVGELRPGSPAALAGMQSGEEIKSINGFRVDSWDQVNLRLAALIGDTRIIEIEAAEPGRSERRYQVALNDWRVDLERESPVSALGFIPWRPDVAPVLGQLLDDGRAAQAGLQTGDRIVSLNGEPVASWQWLVEQVQQHPERSLSLGIERGDRELVLDVTPAARAGEDGSVSGFIGAGVQTPEWPDEMLREIRHGPVTALVMGVERTGQMIMLTLDSIRKMIVGIISVKNLSGPITIAKVAGDSAASGLETFISFLAYLSISLGILNLLPIPMLDGGHLMYYMIELIRGKPVSEQVQLLGLKIGMFLLFSLMALAIFNDLARL</sequence>
<dbReference type="PANTHER" id="PTHR42837">
    <property type="entry name" value="REGULATOR OF SIGMA-E PROTEASE RSEP"/>
    <property type="match status" value="1"/>
</dbReference>
<evidence type="ECO:0000256" key="10">
    <source>
        <dbReference type="ARBA" id="ARBA00023136"/>
    </source>
</evidence>
<keyword evidence="5 11" id="KW-0812">Transmembrane</keyword>
<name>A0A063Y5U3_9GAMM</name>
<evidence type="ECO:0000313" key="13">
    <source>
        <dbReference type="EMBL" id="KDE40485.1"/>
    </source>
</evidence>
<dbReference type="SUPFAM" id="SSF50156">
    <property type="entry name" value="PDZ domain-like"/>
    <property type="match status" value="2"/>
</dbReference>
<evidence type="ECO:0000256" key="11">
    <source>
        <dbReference type="RuleBase" id="RU362031"/>
    </source>
</evidence>
<evidence type="ECO:0000256" key="8">
    <source>
        <dbReference type="ARBA" id="ARBA00022989"/>
    </source>
</evidence>
<dbReference type="NCBIfam" id="TIGR00054">
    <property type="entry name" value="RIP metalloprotease RseP"/>
    <property type="match status" value="1"/>
</dbReference>
<keyword evidence="10 11" id="KW-0472">Membrane</keyword>
<comment type="cofactor">
    <cofactor evidence="1 11">
        <name>Zn(2+)</name>
        <dbReference type="ChEBI" id="CHEBI:29105"/>
    </cofactor>
</comment>
<protein>
    <recommendedName>
        <fullName evidence="11">Zinc metalloprotease</fullName>
        <ecNumber evidence="11">3.4.24.-</ecNumber>
    </recommendedName>
</protein>
<keyword evidence="14" id="KW-1185">Reference proteome</keyword>
<keyword evidence="8 11" id="KW-1133">Transmembrane helix</keyword>
<dbReference type="Gene3D" id="2.30.42.10">
    <property type="match status" value="2"/>
</dbReference>
<dbReference type="Pfam" id="PF17820">
    <property type="entry name" value="PDZ_6"/>
    <property type="match status" value="1"/>
</dbReference>
<keyword evidence="7 11" id="KW-0862">Zinc</keyword>
<dbReference type="SMART" id="SM00228">
    <property type="entry name" value="PDZ"/>
    <property type="match status" value="2"/>
</dbReference>
<keyword evidence="4 13" id="KW-0645">Protease</keyword>
<dbReference type="NCBIfam" id="NF008046">
    <property type="entry name" value="PRK10779.1"/>
    <property type="match status" value="1"/>
</dbReference>
<evidence type="ECO:0000256" key="9">
    <source>
        <dbReference type="ARBA" id="ARBA00023049"/>
    </source>
</evidence>